<dbReference type="EMBL" id="VSRR010006294">
    <property type="protein sequence ID" value="MPC44462.1"/>
    <property type="molecule type" value="Genomic_DNA"/>
</dbReference>
<name>A0A5B7FDD0_PORTR</name>
<accession>A0A5B7FDD0</accession>
<dbReference type="Proteomes" id="UP000324222">
    <property type="component" value="Unassembled WGS sequence"/>
</dbReference>
<evidence type="ECO:0000313" key="1">
    <source>
        <dbReference type="EMBL" id="MPC44462.1"/>
    </source>
</evidence>
<dbReference type="AlphaFoldDB" id="A0A5B7FDD0"/>
<sequence>MATGPVLLQTARRLHLSSHQPTTPPPTHRVCAPQCPSVSCRGCDVQQRQEQQREV</sequence>
<protein>
    <submittedName>
        <fullName evidence="1">Uncharacterized protein</fullName>
    </submittedName>
</protein>
<gene>
    <name evidence="1" type="ORF">E2C01_038135</name>
</gene>
<organism evidence="1 2">
    <name type="scientific">Portunus trituberculatus</name>
    <name type="common">Swimming crab</name>
    <name type="synonym">Neptunus trituberculatus</name>
    <dbReference type="NCBI Taxonomy" id="210409"/>
    <lineage>
        <taxon>Eukaryota</taxon>
        <taxon>Metazoa</taxon>
        <taxon>Ecdysozoa</taxon>
        <taxon>Arthropoda</taxon>
        <taxon>Crustacea</taxon>
        <taxon>Multicrustacea</taxon>
        <taxon>Malacostraca</taxon>
        <taxon>Eumalacostraca</taxon>
        <taxon>Eucarida</taxon>
        <taxon>Decapoda</taxon>
        <taxon>Pleocyemata</taxon>
        <taxon>Brachyura</taxon>
        <taxon>Eubrachyura</taxon>
        <taxon>Portunoidea</taxon>
        <taxon>Portunidae</taxon>
        <taxon>Portuninae</taxon>
        <taxon>Portunus</taxon>
    </lineage>
</organism>
<proteinExistence type="predicted"/>
<keyword evidence="2" id="KW-1185">Reference proteome</keyword>
<reference evidence="1 2" key="1">
    <citation type="submission" date="2019-05" db="EMBL/GenBank/DDBJ databases">
        <title>Another draft genome of Portunus trituberculatus and its Hox gene families provides insights of decapod evolution.</title>
        <authorList>
            <person name="Jeong J.-H."/>
            <person name="Song I."/>
            <person name="Kim S."/>
            <person name="Choi T."/>
            <person name="Kim D."/>
            <person name="Ryu S."/>
            <person name="Kim W."/>
        </authorList>
    </citation>
    <scope>NUCLEOTIDE SEQUENCE [LARGE SCALE GENOMIC DNA]</scope>
    <source>
        <tissue evidence="1">Muscle</tissue>
    </source>
</reference>
<comment type="caution">
    <text evidence="1">The sequence shown here is derived from an EMBL/GenBank/DDBJ whole genome shotgun (WGS) entry which is preliminary data.</text>
</comment>
<evidence type="ECO:0000313" key="2">
    <source>
        <dbReference type="Proteomes" id="UP000324222"/>
    </source>
</evidence>